<gene>
    <name evidence="3" type="ORF">QLQ83_15975</name>
</gene>
<organism evidence="3 4">
    <name type="scientific">Halomonas rhizosphaerae</name>
    <dbReference type="NCBI Taxonomy" id="3043296"/>
    <lineage>
        <taxon>Bacteria</taxon>
        <taxon>Pseudomonadati</taxon>
        <taxon>Pseudomonadota</taxon>
        <taxon>Gammaproteobacteria</taxon>
        <taxon>Oceanospirillales</taxon>
        <taxon>Halomonadaceae</taxon>
        <taxon>Halomonas</taxon>
    </lineage>
</organism>
<sequence length="235" mass="25082">MTRLVLLSGWGCDARLWQPLAEHWPEGLAVSAPDWPGYGTRPPLADPGSLAQLADAMGDDLSADAIWVGWSLGGLLATALLDHLPAPRALVLLGMSERFCHEAGIPEAELAAFRRAFARAPEATHRHFLRWQLQGESDPLAAYRRLRELLGDNGGADHATLAAGLDQLAGLDNADRLARSPCPVWRVGGDRDPLLAPAWRTSADYRLVDTGHCPMLGQPSSLAACLLGIAGVPAP</sequence>
<dbReference type="PANTHER" id="PTHR43798">
    <property type="entry name" value="MONOACYLGLYCEROL LIPASE"/>
    <property type="match status" value="1"/>
</dbReference>
<reference evidence="3 4" key="1">
    <citation type="submission" date="2023-04" db="EMBL/GenBank/DDBJ databases">
        <title>Halomonas strains isolated from rhizosphere soil.</title>
        <authorList>
            <person name="Xu L."/>
            <person name="Sun J.-Q."/>
        </authorList>
    </citation>
    <scope>NUCLEOTIDE SEQUENCE [LARGE SCALE GENOMIC DNA]</scope>
    <source>
        <strain evidence="3 4">LR5S20</strain>
    </source>
</reference>
<evidence type="ECO:0000313" key="4">
    <source>
        <dbReference type="Proteomes" id="UP001225957"/>
    </source>
</evidence>
<name>A0ABT6V2X9_9GAMM</name>
<dbReference type="Proteomes" id="UP001225957">
    <property type="component" value="Unassembled WGS sequence"/>
</dbReference>
<dbReference type="InterPro" id="IPR050266">
    <property type="entry name" value="AB_hydrolase_sf"/>
</dbReference>
<evidence type="ECO:0000313" key="3">
    <source>
        <dbReference type="EMBL" id="MDI5892587.1"/>
    </source>
</evidence>
<keyword evidence="1 3" id="KW-0378">Hydrolase</keyword>
<dbReference type="RefSeq" id="WP_282736504.1">
    <property type="nucleotide sequence ID" value="NZ_JASCQP010000035.1"/>
</dbReference>
<dbReference type="SUPFAM" id="SSF53474">
    <property type="entry name" value="alpha/beta-Hydrolases"/>
    <property type="match status" value="1"/>
</dbReference>
<dbReference type="EMBL" id="JASCQP010000035">
    <property type="protein sequence ID" value="MDI5892587.1"/>
    <property type="molecule type" value="Genomic_DNA"/>
</dbReference>
<dbReference type="PANTHER" id="PTHR43798:SF31">
    <property type="entry name" value="AB HYDROLASE SUPERFAMILY PROTEIN YCLE"/>
    <property type="match status" value="1"/>
</dbReference>
<dbReference type="InterPro" id="IPR000073">
    <property type="entry name" value="AB_hydrolase_1"/>
</dbReference>
<accession>A0ABT6V2X9</accession>
<dbReference type="Pfam" id="PF12697">
    <property type="entry name" value="Abhydrolase_6"/>
    <property type="match status" value="1"/>
</dbReference>
<comment type="caution">
    <text evidence="3">The sequence shown here is derived from an EMBL/GenBank/DDBJ whole genome shotgun (WGS) entry which is preliminary data.</text>
</comment>
<dbReference type="Gene3D" id="3.40.50.1820">
    <property type="entry name" value="alpha/beta hydrolase"/>
    <property type="match status" value="1"/>
</dbReference>
<evidence type="ECO:0000256" key="1">
    <source>
        <dbReference type="ARBA" id="ARBA00022801"/>
    </source>
</evidence>
<dbReference type="GO" id="GO:0016787">
    <property type="term" value="F:hydrolase activity"/>
    <property type="evidence" value="ECO:0007669"/>
    <property type="project" value="UniProtKB-KW"/>
</dbReference>
<proteinExistence type="predicted"/>
<dbReference type="InterPro" id="IPR029058">
    <property type="entry name" value="AB_hydrolase_fold"/>
</dbReference>
<evidence type="ECO:0000259" key="2">
    <source>
        <dbReference type="Pfam" id="PF12697"/>
    </source>
</evidence>
<feature type="domain" description="AB hydrolase-1" evidence="2">
    <location>
        <begin position="4"/>
        <end position="222"/>
    </location>
</feature>
<protein>
    <submittedName>
        <fullName evidence="3">Alpha/beta fold hydrolase</fullName>
    </submittedName>
</protein>
<keyword evidence="4" id="KW-1185">Reference proteome</keyword>